<organism evidence="2 3">
    <name type="scientific">Neglectibacter timonensis</name>
    <dbReference type="NCBI Taxonomy" id="1776382"/>
    <lineage>
        <taxon>Bacteria</taxon>
        <taxon>Bacillati</taxon>
        <taxon>Bacillota</taxon>
        <taxon>Clostridia</taxon>
        <taxon>Eubacteriales</taxon>
        <taxon>Oscillospiraceae</taxon>
        <taxon>Neglectibacter</taxon>
    </lineage>
</organism>
<keyword evidence="3" id="KW-1185">Reference proteome</keyword>
<gene>
    <name evidence="2" type="ORF">NE695_03305</name>
</gene>
<reference evidence="2 3" key="1">
    <citation type="submission" date="2022-06" db="EMBL/GenBank/DDBJ databases">
        <title>Isolation of gut microbiota from human fecal samples.</title>
        <authorList>
            <person name="Pamer E.G."/>
            <person name="Barat B."/>
            <person name="Waligurski E."/>
            <person name="Medina S."/>
            <person name="Paddock L."/>
            <person name="Mostad J."/>
        </authorList>
    </citation>
    <scope>NUCLEOTIDE SEQUENCE [LARGE SCALE GENOMIC DNA]</scope>
    <source>
        <strain evidence="2 3">DFI.9.73</strain>
    </source>
</reference>
<dbReference type="GeneID" id="90531796"/>
<dbReference type="PANTHER" id="PTHR47099">
    <property type="entry name" value="METHYLCOBAMIDE:COM METHYLTRANSFERASE MTBA"/>
    <property type="match status" value="1"/>
</dbReference>
<dbReference type="Gene3D" id="3.20.20.210">
    <property type="match status" value="1"/>
</dbReference>
<dbReference type="PANTHER" id="PTHR47099:SF1">
    <property type="entry name" value="METHYLCOBAMIDE:COM METHYLTRANSFERASE MTBA"/>
    <property type="match status" value="1"/>
</dbReference>
<proteinExistence type="predicted"/>
<dbReference type="InterPro" id="IPR038071">
    <property type="entry name" value="UROD/MetE-like_sf"/>
</dbReference>
<feature type="domain" description="Uroporphyrinogen decarboxylase (URO-D)" evidence="1">
    <location>
        <begin position="136"/>
        <end position="338"/>
    </location>
</feature>
<dbReference type="EMBL" id="JANFZH010000005">
    <property type="protein sequence ID" value="MCQ4838941.1"/>
    <property type="molecule type" value="Genomic_DNA"/>
</dbReference>
<evidence type="ECO:0000259" key="1">
    <source>
        <dbReference type="Pfam" id="PF01208"/>
    </source>
</evidence>
<dbReference type="InterPro" id="IPR052024">
    <property type="entry name" value="Methanogen_methyltrans"/>
</dbReference>
<dbReference type="SUPFAM" id="SSF51726">
    <property type="entry name" value="UROD/MetE-like"/>
    <property type="match status" value="1"/>
</dbReference>
<dbReference type="RefSeq" id="WP_066862173.1">
    <property type="nucleotide sequence ID" value="NZ_CABKVV010000012.1"/>
</dbReference>
<comment type="caution">
    <text evidence="2">The sequence shown here is derived from an EMBL/GenBank/DDBJ whole genome shotgun (WGS) entry which is preliminary data.</text>
</comment>
<evidence type="ECO:0000313" key="2">
    <source>
        <dbReference type="EMBL" id="MCQ4838941.1"/>
    </source>
</evidence>
<dbReference type="Pfam" id="PF01208">
    <property type="entry name" value="URO-D"/>
    <property type="match status" value="1"/>
</dbReference>
<dbReference type="Proteomes" id="UP001524473">
    <property type="component" value="Unassembled WGS sequence"/>
</dbReference>
<evidence type="ECO:0000313" key="3">
    <source>
        <dbReference type="Proteomes" id="UP001524473"/>
    </source>
</evidence>
<protein>
    <submittedName>
        <fullName evidence="2">Uroporphyrinogen decarboxylase family protein</fullName>
    </submittedName>
</protein>
<accession>A0ABT1RW87</accession>
<sequence>MNAVHREPDFENILKVLRCEKPSRPTLFEFFMNDVVYREAAGEPPAERTPLNTVRYLAKAYAACGYDYVNAQGCTLSFNPKIQERKNTVSLNGRVCIADWESFERFQWPDPASFDFSVLKEAAPFLPGNMKIMLSGPGGVLENVIDLVGYDNLCYLIFDEPELVAAVFEKVGSILAAYYEQGAQYDSVGIIMSNDDWGFNTQTMLSPEDLRKYVFPWHKKIVESAHKNGKPAVLHSCGNPEEIMEDIICDMKFDGKHSYEDNIISVEEAYRRWGGRIAILGGIDVDFLIRSECGVITERCRKMLELAQEKGGYALGSGNSIPEYIPNEKYFAMTAAVADS</sequence>
<dbReference type="InterPro" id="IPR000257">
    <property type="entry name" value="Uroporphyrinogen_deCOase"/>
</dbReference>
<name>A0ABT1RW87_9FIRM</name>